<dbReference type="EMBL" id="DF820466">
    <property type="protein sequence ID" value="GAK57555.1"/>
    <property type="molecule type" value="Genomic_DNA"/>
</dbReference>
<organism evidence="1">
    <name type="scientific">Vecturithrix granuli</name>
    <dbReference type="NCBI Taxonomy" id="1499967"/>
    <lineage>
        <taxon>Bacteria</taxon>
        <taxon>Candidatus Moduliflexota</taxon>
        <taxon>Candidatus Vecturitrichia</taxon>
        <taxon>Candidatus Vecturitrichales</taxon>
        <taxon>Candidatus Vecturitrichaceae</taxon>
        <taxon>Candidatus Vecturithrix</taxon>
    </lineage>
</organism>
<dbReference type="STRING" id="1499967.U27_04522"/>
<name>A0A081BZ00_VECG1</name>
<dbReference type="eggNOG" id="COG1672">
    <property type="taxonomic scope" value="Bacteria"/>
</dbReference>
<dbReference type="HOGENOM" id="CLU_2448606_0_0_0"/>
<proteinExistence type="predicted"/>
<evidence type="ECO:0000313" key="1">
    <source>
        <dbReference type="EMBL" id="GAK57555.1"/>
    </source>
</evidence>
<dbReference type="AlphaFoldDB" id="A0A081BZ00"/>
<keyword evidence="2" id="KW-1185">Reference proteome</keyword>
<evidence type="ECO:0000313" key="2">
    <source>
        <dbReference type="Proteomes" id="UP000030661"/>
    </source>
</evidence>
<accession>A0A081BZ00</accession>
<gene>
    <name evidence="1" type="ORF">U27_04522</name>
</gene>
<protein>
    <submittedName>
        <fullName evidence="1">Uncharacterized protein</fullName>
    </submittedName>
</protein>
<dbReference type="Proteomes" id="UP000030661">
    <property type="component" value="Unassembled WGS sequence"/>
</dbReference>
<sequence length="89" mass="10255">MPHLSGRCPEAMTSSPSCLLSSVPGTHHLPFNHYQKLLTEFQQFFREHSAHWVERFDYKEAGLQLLLQAFLQRILNGGGRIDREYGLGR</sequence>
<reference evidence="1" key="1">
    <citation type="journal article" date="2015" name="PeerJ">
        <title>First genomic representation of candidate bacterial phylum KSB3 points to enhanced environmental sensing as a trigger of wastewater bulking.</title>
        <authorList>
            <person name="Sekiguchi Y."/>
            <person name="Ohashi A."/>
            <person name="Parks D.H."/>
            <person name="Yamauchi T."/>
            <person name="Tyson G.W."/>
            <person name="Hugenholtz P."/>
        </authorList>
    </citation>
    <scope>NUCLEOTIDE SEQUENCE [LARGE SCALE GENOMIC DNA]</scope>
</reference>